<proteinExistence type="predicted"/>
<dbReference type="HOGENOM" id="CLU_2737900_0_0_10"/>
<organism evidence="1 2">
    <name type="scientific">Solitalea canadensis (strain ATCC 29591 / DSM 3403 / JCM 21819 / LMG 8368 / NBRC 15130 / NCIMB 12057 / USAM 9D)</name>
    <name type="common">Flexibacter canadensis</name>
    <dbReference type="NCBI Taxonomy" id="929556"/>
    <lineage>
        <taxon>Bacteria</taxon>
        <taxon>Pseudomonadati</taxon>
        <taxon>Bacteroidota</taxon>
        <taxon>Sphingobacteriia</taxon>
        <taxon>Sphingobacteriales</taxon>
        <taxon>Sphingobacteriaceae</taxon>
        <taxon>Solitalea</taxon>
    </lineage>
</organism>
<protein>
    <submittedName>
        <fullName evidence="1">Uncharacterized protein</fullName>
    </submittedName>
</protein>
<dbReference type="EMBL" id="CP003349">
    <property type="protein sequence ID" value="AFD07090.1"/>
    <property type="molecule type" value="Genomic_DNA"/>
</dbReference>
<evidence type="ECO:0000313" key="1">
    <source>
        <dbReference type="EMBL" id="AFD07090.1"/>
    </source>
</evidence>
<dbReference type="STRING" id="929556.Solca_2035"/>
<sequence>MIDINQMKYLLFMLTGVFLTSCYTTRQTKITNYQYNSDINLTIDRVEEGSTISTGSGYYRAGKNEKFVLFT</sequence>
<gene>
    <name evidence="1" type="ordered locus">Solca_2035</name>
</gene>
<dbReference type="RefSeq" id="WP_014680317.1">
    <property type="nucleotide sequence ID" value="NC_017770.1"/>
</dbReference>
<dbReference type="Proteomes" id="UP000007590">
    <property type="component" value="Chromosome"/>
</dbReference>
<name>H8KW69_SOLCM</name>
<keyword evidence="2" id="KW-1185">Reference proteome</keyword>
<reference evidence="1" key="1">
    <citation type="submission" date="2012-02" db="EMBL/GenBank/DDBJ databases">
        <title>The complete genome of Solitalea canadensis DSM 3403.</title>
        <authorList>
            <consortium name="US DOE Joint Genome Institute (JGI-PGF)"/>
            <person name="Lucas S."/>
            <person name="Copeland A."/>
            <person name="Lapidus A."/>
            <person name="Glavina del Rio T."/>
            <person name="Dalin E."/>
            <person name="Tice H."/>
            <person name="Bruce D."/>
            <person name="Goodwin L."/>
            <person name="Pitluck S."/>
            <person name="Peters L."/>
            <person name="Ovchinnikova G."/>
            <person name="Lu M."/>
            <person name="Kyrpides N."/>
            <person name="Mavromatis K."/>
            <person name="Ivanova N."/>
            <person name="Brettin T."/>
            <person name="Detter J.C."/>
            <person name="Han C."/>
            <person name="Larimer F."/>
            <person name="Land M."/>
            <person name="Hauser L."/>
            <person name="Markowitz V."/>
            <person name="Cheng J.-F."/>
            <person name="Hugenholtz P."/>
            <person name="Woyke T."/>
            <person name="Wu D."/>
            <person name="Spring S."/>
            <person name="Schroeder M."/>
            <person name="Kopitz M."/>
            <person name="Brambilla E."/>
            <person name="Klenk H.-P."/>
            <person name="Eisen J.A."/>
        </authorList>
    </citation>
    <scope>NUCLEOTIDE SEQUENCE</scope>
    <source>
        <strain evidence="1">DSM 3403</strain>
    </source>
</reference>
<accession>H8KW69</accession>
<evidence type="ECO:0000313" key="2">
    <source>
        <dbReference type="Proteomes" id="UP000007590"/>
    </source>
</evidence>
<dbReference type="AlphaFoldDB" id="H8KW69"/>
<dbReference type="KEGG" id="scn:Solca_2035"/>